<evidence type="ECO:0000313" key="7">
    <source>
        <dbReference type="Proteomes" id="UP000230214"/>
    </source>
</evidence>
<name>A0A2H0R9N2_UNCKA</name>
<evidence type="ECO:0000256" key="2">
    <source>
        <dbReference type="ARBA" id="ARBA00022722"/>
    </source>
</evidence>
<dbReference type="Gene3D" id="3.10.20.580">
    <property type="match status" value="1"/>
</dbReference>
<dbReference type="NCBIfam" id="TIGR00649">
    <property type="entry name" value="MG423"/>
    <property type="match status" value="1"/>
</dbReference>
<dbReference type="Pfam" id="PF00753">
    <property type="entry name" value="Lactamase_B"/>
    <property type="match status" value="1"/>
</dbReference>
<keyword evidence="3" id="KW-0378">Hydrolase</keyword>
<dbReference type="SUPFAM" id="SSF56281">
    <property type="entry name" value="Metallo-hydrolase/oxidoreductase"/>
    <property type="match status" value="1"/>
</dbReference>
<dbReference type="PANTHER" id="PTHR43694:SF1">
    <property type="entry name" value="RIBONUCLEASE J"/>
    <property type="match status" value="1"/>
</dbReference>
<dbReference type="Gene3D" id="3.40.50.10710">
    <property type="entry name" value="Metallo-hydrolase/oxidoreductase"/>
    <property type="match status" value="1"/>
</dbReference>
<gene>
    <name evidence="6" type="ORF">COV24_03765</name>
</gene>
<dbReference type="GO" id="GO:0003723">
    <property type="term" value="F:RNA binding"/>
    <property type="evidence" value="ECO:0007669"/>
    <property type="project" value="UniProtKB-KW"/>
</dbReference>
<dbReference type="InterPro" id="IPR001279">
    <property type="entry name" value="Metallo-B-lactamas"/>
</dbReference>
<keyword evidence="1" id="KW-0963">Cytoplasm</keyword>
<keyword evidence="3" id="KW-0269">Exonuclease</keyword>
<dbReference type="InterPro" id="IPR041636">
    <property type="entry name" value="RNase_J_C"/>
</dbReference>
<protein>
    <recommendedName>
        <fullName evidence="5">Metallo-beta-lactamase domain-containing protein</fullName>
    </recommendedName>
</protein>
<reference evidence="6 7" key="1">
    <citation type="submission" date="2017-09" db="EMBL/GenBank/DDBJ databases">
        <title>Depth-based differentiation of microbial function through sediment-hosted aquifers and enrichment of novel symbionts in the deep terrestrial subsurface.</title>
        <authorList>
            <person name="Probst A.J."/>
            <person name="Ladd B."/>
            <person name="Jarett J.K."/>
            <person name="Geller-Mcgrath D.E."/>
            <person name="Sieber C.M."/>
            <person name="Emerson J.B."/>
            <person name="Anantharaman K."/>
            <person name="Thomas B.C."/>
            <person name="Malmstrom R."/>
            <person name="Stieglmeier M."/>
            <person name="Klingl A."/>
            <person name="Woyke T."/>
            <person name="Ryan C.M."/>
            <person name="Banfield J.F."/>
        </authorList>
    </citation>
    <scope>NUCLEOTIDE SEQUENCE [LARGE SCALE GENOMIC DNA]</scope>
    <source>
        <strain evidence="6">CG10_big_fil_rev_8_21_14_0_10_32_10</strain>
    </source>
</reference>
<evidence type="ECO:0000256" key="1">
    <source>
        <dbReference type="ARBA" id="ARBA00022490"/>
    </source>
</evidence>
<dbReference type="InterPro" id="IPR055132">
    <property type="entry name" value="RNase_J_b_CASP"/>
</dbReference>
<dbReference type="GO" id="GO:0004527">
    <property type="term" value="F:exonuclease activity"/>
    <property type="evidence" value="ECO:0007669"/>
    <property type="project" value="UniProtKB-KW"/>
</dbReference>
<dbReference type="EMBL" id="PCXU01000031">
    <property type="protein sequence ID" value="PIR43241.1"/>
    <property type="molecule type" value="Genomic_DNA"/>
</dbReference>
<dbReference type="InterPro" id="IPR036866">
    <property type="entry name" value="RibonucZ/Hydroxyglut_hydro"/>
</dbReference>
<sequence>MSALKIFNLGGVSVQKNMYIYEYEDEAIIVDCGIGFPESDDFGVDIVIPDFDYVLSIKDKIKGLVLTHAHEDHYSATPFLLRDMSLTIYSHPIVKGFLENKLKDYKNYNKPTFKEISDSDTINIGKNFTLYPYRVNHSVPSTMGFYIKTPAGVVVHQTDFKFDWTPVMDKPTDVQKIASLSKQLNPLLLLSDSLGSTSPGFTLSEKFIEDTFNEIVKDSKGQVFITTISSNISRIQQAINCAITYNRKVIISGYSIEKNVDVAMRLQLLKIEPGTIISEADASKFRDDQILYIVPGTYGQVGSTLDKVAKGDHRTIKLHEGATVAFSSDPIPGTEPLVDKMIDELTLKGAHVVYSEIQDQLHVSGHGSRGDLTLMAHLVNPTYFSPIGGGIKHMRAYKDMISDQGFKAENIFELQDGESLIVENNTVKKGEVLNIKDIFIDNNQDRSSVDNIVLKDRKLLADSGVIFVVIPFRGEDPLYENCEIYTRGFIFVKENQSLLKGMRKNVSETVKSLKGNKESQDFTSFKKAVEKALAKHLYKRVGEAPVIVVEKLEL</sequence>
<evidence type="ECO:0000256" key="4">
    <source>
        <dbReference type="ARBA" id="ARBA00022884"/>
    </source>
</evidence>
<dbReference type="GO" id="GO:0046872">
    <property type="term" value="F:metal ion binding"/>
    <property type="evidence" value="ECO:0007669"/>
    <property type="project" value="InterPro"/>
</dbReference>
<dbReference type="InterPro" id="IPR042173">
    <property type="entry name" value="RNase_J_2"/>
</dbReference>
<dbReference type="Pfam" id="PF22505">
    <property type="entry name" value="RNase_J_b_CASP"/>
    <property type="match status" value="1"/>
</dbReference>
<proteinExistence type="predicted"/>
<organism evidence="6 7">
    <name type="scientific">candidate division WWE3 bacterium CG10_big_fil_rev_8_21_14_0_10_32_10</name>
    <dbReference type="NCBI Taxonomy" id="1975090"/>
    <lineage>
        <taxon>Bacteria</taxon>
        <taxon>Katanobacteria</taxon>
    </lineage>
</organism>
<feature type="domain" description="Metallo-beta-lactamase" evidence="5">
    <location>
        <begin position="15"/>
        <end position="201"/>
    </location>
</feature>
<dbReference type="Gene3D" id="3.60.15.10">
    <property type="entry name" value="Ribonuclease Z/Hydroxyacylglutathione hydrolase-like"/>
    <property type="match status" value="1"/>
</dbReference>
<keyword evidence="2" id="KW-0540">Nuclease</keyword>
<dbReference type="Proteomes" id="UP000230214">
    <property type="component" value="Unassembled WGS sequence"/>
</dbReference>
<accession>A0A2H0R9N2</accession>
<dbReference type="CDD" id="cd07714">
    <property type="entry name" value="RNaseJ_MBL-fold"/>
    <property type="match status" value="1"/>
</dbReference>
<dbReference type="InterPro" id="IPR004613">
    <property type="entry name" value="RNase_J"/>
</dbReference>
<dbReference type="SMART" id="SM00849">
    <property type="entry name" value="Lactamase_B"/>
    <property type="match status" value="1"/>
</dbReference>
<keyword evidence="4" id="KW-0694">RNA-binding</keyword>
<comment type="caution">
    <text evidence="6">The sequence shown here is derived from an EMBL/GenBank/DDBJ whole genome shotgun (WGS) entry which is preliminary data.</text>
</comment>
<evidence type="ECO:0000259" key="5">
    <source>
        <dbReference type="SMART" id="SM00849"/>
    </source>
</evidence>
<evidence type="ECO:0000256" key="3">
    <source>
        <dbReference type="ARBA" id="ARBA00022839"/>
    </source>
</evidence>
<evidence type="ECO:0000313" key="6">
    <source>
        <dbReference type="EMBL" id="PIR43241.1"/>
    </source>
</evidence>
<dbReference type="PANTHER" id="PTHR43694">
    <property type="entry name" value="RIBONUCLEASE J"/>
    <property type="match status" value="1"/>
</dbReference>
<dbReference type="AlphaFoldDB" id="A0A2H0R9N2"/>
<dbReference type="Pfam" id="PF17770">
    <property type="entry name" value="RNase_J_C"/>
    <property type="match status" value="1"/>
</dbReference>